<reference evidence="1" key="1">
    <citation type="submission" date="2020-11" db="EMBL/GenBank/DDBJ databases">
        <authorList>
            <person name="Tran Van P."/>
        </authorList>
    </citation>
    <scope>NUCLEOTIDE SEQUENCE</scope>
</reference>
<gene>
    <name evidence="1" type="ORF">TTEB3V08_LOCUS7745</name>
</gene>
<dbReference type="EMBL" id="OE003145">
    <property type="protein sequence ID" value="CAD7459798.1"/>
    <property type="molecule type" value="Genomic_DNA"/>
</dbReference>
<dbReference type="AlphaFoldDB" id="A0A7R9IK31"/>
<evidence type="ECO:0000313" key="1">
    <source>
        <dbReference type="EMBL" id="CAD7459798.1"/>
    </source>
</evidence>
<sequence>MLDPLANRTNYFFPREKTLREPARCSRGGLWEHWASDDVVVKPSESLEEQSRCKLYISVVNPRDLFYVTPVLSVLRFGGRGATKGDTIYLTQVTMINCKDCHKLPPLPQLKILLGTNGFVGWVKEVGERRGATDPMAAIGAFTLMRTHA</sequence>
<accession>A0A7R9IK31</accession>
<name>A0A7R9IK31_9NEOP</name>
<protein>
    <submittedName>
        <fullName evidence="1">Uncharacterized protein</fullName>
    </submittedName>
</protein>
<proteinExistence type="predicted"/>
<organism evidence="1">
    <name type="scientific">Timema tahoe</name>
    <dbReference type="NCBI Taxonomy" id="61484"/>
    <lineage>
        <taxon>Eukaryota</taxon>
        <taxon>Metazoa</taxon>
        <taxon>Ecdysozoa</taxon>
        <taxon>Arthropoda</taxon>
        <taxon>Hexapoda</taxon>
        <taxon>Insecta</taxon>
        <taxon>Pterygota</taxon>
        <taxon>Neoptera</taxon>
        <taxon>Polyneoptera</taxon>
        <taxon>Phasmatodea</taxon>
        <taxon>Timematodea</taxon>
        <taxon>Timematoidea</taxon>
        <taxon>Timematidae</taxon>
        <taxon>Timema</taxon>
    </lineage>
</organism>